<dbReference type="InterPro" id="IPR039870">
    <property type="entry name" value="Coa4-like"/>
</dbReference>
<dbReference type="SUPFAM" id="SSF47072">
    <property type="entry name" value="Cysteine alpha-hairpin motif"/>
    <property type="match status" value="1"/>
</dbReference>
<protein>
    <recommendedName>
        <fullName evidence="4">Cytochrome c oxidase assembly factor 4 homolog</fullName>
    </recommendedName>
</protein>
<dbReference type="PANTHER" id="PTHR13639">
    <property type="entry name" value="CYTOCHROME C OXIDASE ASSEMBLY FACTOR 4 HOMOLOG, MITOCHONDRIAL"/>
    <property type="match status" value="1"/>
</dbReference>
<reference evidence="2" key="1">
    <citation type="thesis" date="2020" institute="ProQuest LLC" country="789 East Eisenhower Parkway, Ann Arbor, MI, USA">
        <title>Comparative Genomics and Chromosome Evolution.</title>
        <authorList>
            <person name="Mudd A.B."/>
        </authorList>
    </citation>
    <scope>NUCLEOTIDE SEQUENCE</scope>
    <source>
        <strain evidence="2">HN-11 Male</strain>
        <tissue evidence="2">Kidney and liver</tissue>
    </source>
</reference>
<sequence>MSAPAPQPHNRSRKQDDEEEEEDPVDQMISRTGCTAFHYAVQECMVEHQDWRRCQDQVRDFKNCMQDYQTRRMEELRKKMGRRPENNS</sequence>
<evidence type="ECO:0000313" key="3">
    <source>
        <dbReference type="Proteomes" id="UP000770717"/>
    </source>
</evidence>
<dbReference type="PANTHER" id="PTHR13639:SF2">
    <property type="entry name" value="CYTOCHROME C OXIDASE ASSEMBLY FACTOR 4 HOMOLOG, MITOCHONDRIAL"/>
    <property type="match status" value="1"/>
</dbReference>
<dbReference type="Proteomes" id="UP000770717">
    <property type="component" value="Unassembled WGS sequence"/>
</dbReference>
<dbReference type="PROSITE" id="PS51808">
    <property type="entry name" value="CHCH"/>
    <property type="match status" value="1"/>
</dbReference>
<evidence type="ECO:0008006" key="4">
    <source>
        <dbReference type="Google" id="ProtNLM"/>
    </source>
</evidence>
<gene>
    <name evidence="2" type="ORF">GDO78_018876</name>
</gene>
<evidence type="ECO:0000256" key="1">
    <source>
        <dbReference type="SAM" id="MobiDB-lite"/>
    </source>
</evidence>
<dbReference type="InterPro" id="IPR009069">
    <property type="entry name" value="Cys_alpha_HP_mot_SF"/>
</dbReference>
<dbReference type="GO" id="GO:0033617">
    <property type="term" value="P:mitochondrial respiratory chain complex IV assembly"/>
    <property type="evidence" value="ECO:0007669"/>
    <property type="project" value="InterPro"/>
</dbReference>
<feature type="region of interest" description="Disordered" evidence="1">
    <location>
        <begin position="1"/>
        <end position="29"/>
    </location>
</feature>
<name>A0A8J6BC06_ELECQ</name>
<dbReference type="AlphaFoldDB" id="A0A8J6BC06"/>
<organism evidence="2 3">
    <name type="scientific">Eleutherodactylus coqui</name>
    <name type="common">Puerto Rican coqui</name>
    <dbReference type="NCBI Taxonomy" id="57060"/>
    <lineage>
        <taxon>Eukaryota</taxon>
        <taxon>Metazoa</taxon>
        <taxon>Chordata</taxon>
        <taxon>Craniata</taxon>
        <taxon>Vertebrata</taxon>
        <taxon>Euteleostomi</taxon>
        <taxon>Amphibia</taxon>
        <taxon>Batrachia</taxon>
        <taxon>Anura</taxon>
        <taxon>Neobatrachia</taxon>
        <taxon>Hyloidea</taxon>
        <taxon>Eleutherodactylidae</taxon>
        <taxon>Eleutherodactylinae</taxon>
        <taxon>Eleutherodactylus</taxon>
        <taxon>Eleutherodactylus</taxon>
    </lineage>
</organism>
<evidence type="ECO:0000313" key="2">
    <source>
        <dbReference type="EMBL" id="KAG9465126.1"/>
    </source>
</evidence>
<dbReference type="OrthoDB" id="5586401at2759"/>
<comment type="caution">
    <text evidence="2">The sequence shown here is derived from an EMBL/GenBank/DDBJ whole genome shotgun (WGS) entry which is preliminary data.</text>
</comment>
<keyword evidence="3" id="KW-1185">Reference proteome</keyword>
<dbReference type="EMBL" id="WNTK01003442">
    <property type="protein sequence ID" value="KAG9465126.1"/>
    <property type="molecule type" value="Genomic_DNA"/>
</dbReference>
<dbReference type="GO" id="GO:0005758">
    <property type="term" value="C:mitochondrial intermembrane space"/>
    <property type="evidence" value="ECO:0007669"/>
    <property type="project" value="InterPro"/>
</dbReference>
<accession>A0A8J6BC06</accession>
<proteinExistence type="predicted"/>